<protein>
    <submittedName>
        <fullName evidence="1">Uncharacterized protein</fullName>
    </submittedName>
</protein>
<sequence length="110" mass="12841">MILVMLKCCLEMQLLMCVTVMNTVMCLKFSYLQITVEIIPTSLSNSIIKLVFVLQWELISDYLVFSAYWSNRPCAITQVQTFELLEFWGKFISGNLKYPRYIVKLLLPSQ</sequence>
<proteinExistence type="predicted"/>
<name>A0A8D8T768_9HEMI</name>
<evidence type="ECO:0000313" key="1">
    <source>
        <dbReference type="EMBL" id="CAG6679122.1"/>
    </source>
</evidence>
<accession>A0A8D8T768</accession>
<dbReference type="EMBL" id="HBUF01248083">
    <property type="protein sequence ID" value="CAG6679122.1"/>
    <property type="molecule type" value="Transcribed_RNA"/>
</dbReference>
<organism evidence="1">
    <name type="scientific">Cacopsylla melanoneura</name>
    <dbReference type="NCBI Taxonomy" id="428564"/>
    <lineage>
        <taxon>Eukaryota</taxon>
        <taxon>Metazoa</taxon>
        <taxon>Ecdysozoa</taxon>
        <taxon>Arthropoda</taxon>
        <taxon>Hexapoda</taxon>
        <taxon>Insecta</taxon>
        <taxon>Pterygota</taxon>
        <taxon>Neoptera</taxon>
        <taxon>Paraneoptera</taxon>
        <taxon>Hemiptera</taxon>
        <taxon>Sternorrhyncha</taxon>
        <taxon>Psylloidea</taxon>
        <taxon>Psyllidae</taxon>
        <taxon>Psyllinae</taxon>
        <taxon>Cacopsylla</taxon>
    </lineage>
</organism>
<reference evidence="1" key="1">
    <citation type="submission" date="2021-05" db="EMBL/GenBank/DDBJ databases">
        <authorList>
            <person name="Alioto T."/>
            <person name="Alioto T."/>
            <person name="Gomez Garrido J."/>
        </authorList>
    </citation>
    <scope>NUCLEOTIDE SEQUENCE</scope>
</reference>
<dbReference type="AlphaFoldDB" id="A0A8D8T768"/>